<comment type="caution">
    <text evidence="1">The sequence shown here is derived from an EMBL/GenBank/DDBJ whole genome shotgun (WGS) entry which is preliminary data.</text>
</comment>
<keyword evidence="2" id="KW-1185">Reference proteome</keyword>
<accession>A0ACB9S698</accession>
<sequence length="110" mass="12149">MAPKGAVARRVAITSCTKTKPRKKASASSLVHDRIIKEETASKKDEEEQTGDGCSTPKAERYKIPVVGTCPPAPKKRRPRCRSRGRRQRPYFASPDIEVFFLHALGGISV</sequence>
<organism evidence="1 2">
    <name type="scientific">Melastoma candidum</name>
    <dbReference type="NCBI Taxonomy" id="119954"/>
    <lineage>
        <taxon>Eukaryota</taxon>
        <taxon>Viridiplantae</taxon>
        <taxon>Streptophyta</taxon>
        <taxon>Embryophyta</taxon>
        <taxon>Tracheophyta</taxon>
        <taxon>Spermatophyta</taxon>
        <taxon>Magnoliopsida</taxon>
        <taxon>eudicotyledons</taxon>
        <taxon>Gunneridae</taxon>
        <taxon>Pentapetalae</taxon>
        <taxon>rosids</taxon>
        <taxon>malvids</taxon>
        <taxon>Myrtales</taxon>
        <taxon>Melastomataceae</taxon>
        <taxon>Melastomatoideae</taxon>
        <taxon>Melastomateae</taxon>
        <taxon>Melastoma</taxon>
    </lineage>
</organism>
<evidence type="ECO:0000313" key="2">
    <source>
        <dbReference type="Proteomes" id="UP001057402"/>
    </source>
</evidence>
<name>A0ACB9S698_9MYRT</name>
<reference evidence="2" key="1">
    <citation type="journal article" date="2023" name="Front. Plant Sci.">
        <title>Chromosomal-level genome assembly of Melastoma candidum provides insights into trichome evolution.</title>
        <authorList>
            <person name="Zhong Y."/>
            <person name="Wu W."/>
            <person name="Sun C."/>
            <person name="Zou P."/>
            <person name="Liu Y."/>
            <person name="Dai S."/>
            <person name="Zhou R."/>
        </authorList>
    </citation>
    <scope>NUCLEOTIDE SEQUENCE [LARGE SCALE GENOMIC DNA]</scope>
</reference>
<proteinExistence type="predicted"/>
<gene>
    <name evidence="1" type="ORF">MLD38_009498</name>
</gene>
<dbReference type="EMBL" id="CM042882">
    <property type="protein sequence ID" value="KAI4383692.1"/>
    <property type="molecule type" value="Genomic_DNA"/>
</dbReference>
<evidence type="ECO:0000313" key="1">
    <source>
        <dbReference type="EMBL" id="KAI4383692.1"/>
    </source>
</evidence>
<protein>
    <submittedName>
        <fullName evidence="1">Uncharacterized protein</fullName>
    </submittedName>
</protein>
<dbReference type="Proteomes" id="UP001057402">
    <property type="component" value="Chromosome 3"/>
</dbReference>